<evidence type="ECO:0000313" key="2">
    <source>
        <dbReference type="Proteomes" id="UP000284660"/>
    </source>
</evidence>
<accession>A0A3R6B103</accession>
<dbReference type="Pfam" id="PF07388">
    <property type="entry name" value="A-2_8-polyST"/>
    <property type="match status" value="1"/>
</dbReference>
<dbReference type="InterPro" id="IPR010866">
    <property type="entry name" value="A-2_8-polyST"/>
</dbReference>
<comment type="caution">
    <text evidence="1">The sequence shown here is derived from an EMBL/GenBank/DDBJ whole genome shotgun (WGS) entry which is preliminary data.</text>
</comment>
<dbReference type="AlphaFoldDB" id="A0A3R6B103"/>
<dbReference type="RefSeq" id="WP_008780220.1">
    <property type="nucleotide sequence ID" value="NZ_CP103148.1"/>
</dbReference>
<organism evidence="1 2">
    <name type="scientific">Parabacteroides distasonis</name>
    <dbReference type="NCBI Taxonomy" id="823"/>
    <lineage>
        <taxon>Bacteria</taxon>
        <taxon>Pseudomonadati</taxon>
        <taxon>Bacteroidota</taxon>
        <taxon>Bacteroidia</taxon>
        <taxon>Bacteroidales</taxon>
        <taxon>Tannerellaceae</taxon>
        <taxon>Parabacteroides</taxon>
    </lineage>
</organism>
<dbReference type="Proteomes" id="UP000284660">
    <property type="component" value="Unassembled WGS sequence"/>
</dbReference>
<evidence type="ECO:0000313" key="1">
    <source>
        <dbReference type="EMBL" id="RHD72680.1"/>
    </source>
</evidence>
<gene>
    <name evidence="1" type="ORF">DW782_15370</name>
</gene>
<sequence>MIFNKQIFENEVFVGFVTTTWHLDNLLAYVKMKKMKRGVLVVCSQNNIHDESKNRLSIEYIDRCGHVFSSVIFYDVIIPVKLFEIIKYLCISKKKEIYLIVPGVRFSIRLICSVLFLKRKIRYVILDEGLGTYMSFSGFMKSSYSAGTLLAICLNDILYNFFFKYLIGHLLEYSEFCGLYRKRKILSQGRKLTILETNKELSHVLANVYKSRSIQRIDIKPNIMLFKEFGILSYKDQVCIYDKLFLQLSKLNIIVYVKKHPNDLEIEFDKIIMKYDNIHLLDRSDSGEELVAKYNPILLLGGFSTAIFSSSVIFNIPAMSFMPIYLDLPKIKPVHRDNISFFISAFSENKMFVFFDSIEDLVVSVKKKISNMT</sequence>
<proteinExistence type="predicted"/>
<protein>
    <submittedName>
        <fullName evidence="1">Uncharacterized protein</fullName>
    </submittedName>
</protein>
<name>A0A3R6B103_PARDI</name>
<dbReference type="EMBL" id="QSJN01000010">
    <property type="protein sequence ID" value="RHD72680.1"/>
    <property type="molecule type" value="Genomic_DNA"/>
</dbReference>
<reference evidence="1 2" key="1">
    <citation type="submission" date="2018-08" db="EMBL/GenBank/DDBJ databases">
        <title>A genome reference for cultivated species of the human gut microbiota.</title>
        <authorList>
            <person name="Zou Y."/>
            <person name="Xue W."/>
            <person name="Luo G."/>
        </authorList>
    </citation>
    <scope>NUCLEOTIDE SEQUENCE [LARGE SCALE GENOMIC DNA]</scope>
    <source>
        <strain evidence="1 2">AM30-4</strain>
    </source>
</reference>